<proteinExistence type="predicted"/>
<reference evidence="1" key="1">
    <citation type="submission" date="2019-07" db="EMBL/GenBank/DDBJ databases">
        <title>Mesorhizobum intechiensis sp. nov. isolated from nodules of Lotus tenuis growing in lowlands of the Flooding Pampa, Argentina.</title>
        <authorList>
            <person name="Estrella M.J."/>
            <person name="Torres Tejerizo G.A."/>
            <person name="Cumpa Velazquez L.M."/>
            <person name="Fontana F."/>
            <person name="Hansen L."/>
            <person name="Pistorio M."/>
            <person name="Sannazzaro A.I."/>
        </authorList>
    </citation>
    <scope>NUCLEOTIDE SEQUENCE</scope>
    <source>
        <strain evidence="1">BD68</strain>
    </source>
</reference>
<accession>A0A8T9ATS8</accession>
<protein>
    <submittedName>
        <fullName evidence="1">Histidine phosphatase family protein</fullName>
    </submittedName>
</protein>
<keyword evidence="2" id="KW-1185">Reference proteome</keyword>
<dbReference type="AlphaFoldDB" id="A0A8T9ATS8"/>
<feature type="non-terminal residue" evidence="1">
    <location>
        <position position="1"/>
    </location>
</feature>
<organism evidence="1 2">
    <name type="scientific">Mesorhizobium intechi</name>
    <dbReference type="NCBI Taxonomy" id="537601"/>
    <lineage>
        <taxon>Bacteria</taxon>
        <taxon>Pseudomonadati</taxon>
        <taxon>Pseudomonadota</taxon>
        <taxon>Alphaproteobacteria</taxon>
        <taxon>Hyphomicrobiales</taxon>
        <taxon>Phyllobacteriaceae</taxon>
        <taxon>Mesorhizobium</taxon>
    </lineage>
</organism>
<gene>
    <name evidence="1" type="ORF">C1D09_013350</name>
</gene>
<sequence length="27" mass="3092">DFRSDGHRWVLRACGVTTPKPTKPLRP</sequence>
<dbReference type="EMBL" id="PNOT02000158">
    <property type="protein sequence ID" value="TSE11648.1"/>
    <property type="molecule type" value="Genomic_DNA"/>
</dbReference>
<evidence type="ECO:0000313" key="2">
    <source>
        <dbReference type="Proteomes" id="UP000235507"/>
    </source>
</evidence>
<evidence type="ECO:0000313" key="1">
    <source>
        <dbReference type="EMBL" id="TSE11648.1"/>
    </source>
</evidence>
<dbReference type="Proteomes" id="UP000235507">
    <property type="component" value="Unassembled WGS sequence"/>
</dbReference>
<name>A0A8T9ATS8_9HYPH</name>
<comment type="caution">
    <text evidence="1">The sequence shown here is derived from an EMBL/GenBank/DDBJ whole genome shotgun (WGS) entry which is preliminary data.</text>
</comment>